<dbReference type="InterPro" id="IPR027417">
    <property type="entry name" value="P-loop_NTPase"/>
</dbReference>
<name>A0A8C5DYA9_GOUWI</name>
<dbReference type="InterPro" id="IPR012340">
    <property type="entry name" value="NA-bd_OB-fold"/>
</dbReference>
<dbReference type="InterPro" id="IPR056787">
    <property type="entry name" value="OB_HELZ2"/>
</dbReference>
<keyword evidence="5" id="KW-0067">ATP-binding</keyword>
<dbReference type="GO" id="GO:0003723">
    <property type="term" value="F:RNA binding"/>
    <property type="evidence" value="ECO:0007669"/>
    <property type="project" value="InterPro"/>
</dbReference>
<dbReference type="InterPro" id="IPR050534">
    <property type="entry name" value="Coronavir_polyprotein_1ab"/>
</dbReference>
<feature type="domain" description="RNB" evidence="6">
    <location>
        <begin position="672"/>
        <end position="1026"/>
    </location>
</feature>
<dbReference type="Ensembl" id="ENSGWIT00000010932.1">
    <property type="protein sequence ID" value="ENSGWIP00000009815.1"/>
    <property type="gene ID" value="ENSGWIG00000005819.1"/>
</dbReference>
<protein>
    <submittedName>
        <fullName evidence="7">Helicase with zinc finger domain 2-like</fullName>
    </submittedName>
</protein>
<dbReference type="SUPFAM" id="SSF52540">
    <property type="entry name" value="P-loop containing nucleoside triphosphate hydrolases"/>
    <property type="match status" value="2"/>
</dbReference>
<dbReference type="GO" id="GO:0004540">
    <property type="term" value="F:RNA nuclease activity"/>
    <property type="evidence" value="ECO:0007669"/>
    <property type="project" value="InterPro"/>
</dbReference>
<dbReference type="GO" id="GO:0016787">
    <property type="term" value="F:hydrolase activity"/>
    <property type="evidence" value="ECO:0007669"/>
    <property type="project" value="UniProtKB-KW"/>
</dbReference>
<dbReference type="CDD" id="cd18808">
    <property type="entry name" value="SF1_C_Upf1"/>
    <property type="match status" value="1"/>
</dbReference>
<dbReference type="Pfam" id="PF00773">
    <property type="entry name" value="RNB"/>
    <property type="match status" value="1"/>
</dbReference>
<reference evidence="7" key="2">
    <citation type="submission" date="2025-08" db="UniProtKB">
        <authorList>
            <consortium name="Ensembl"/>
        </authorList>
    </citation>
    <scope>IDENTIFICATION</scope>
</reference>
<evidence type="ECO:0000313" key="7">
    <source>
        <dbReference type="Ensembl" id="ENSGWIP00000009815.1"/>
    </source>
</evidence>
<dbReference type="PANTHER" id="PTHR43788">
    <property type="entry name" value="DNA2/NAM7 HELICASE FAMILY MEMBER"/>
    <property type="match status" value="1"/>
</dbReference>
<keyword evidence="3" id="KW-0378">Hydrolase</keyword>
<dbReference type="InterPro" id="IPR047187">
    <property type="entry name" value="SF1_C_Upf1"/>
</dbReference>
<keyword evidence="4" id="KW-0347">Helicase</keyword>
<dbReference type="Pfam" id="PF25049">
    <property type="entry name" value="OB_HELZ2"/>
    <property type="match status" value="1"/>
</dbReference>
<gene>
    <name evidence="7" type="primary">LOC114470574</name>
</gene>
<keyword evidence="2" id="KW-0547">Nucleotide-binding</keyword>
<evidence type="ECO:0000256" key="2">
    <source>
        <dbReference type="ARBA" id="ARBA00022741"/>
    </source>
</evidence>
<dbReference type="PANTHER" id="PTHR43788:SF9">
    <property type="entry name" value="HELICASE WITH ZINC FINGER DOMAIN 2"/>
    <property type="match status" value="1"/>
</dbReference>
<evidence type="ECO:0000256" key="3">
    <source>
        <dbReference type="ARBA" id="ARBA00022801"/>
    </source>
</evidence>
<evidence type="ECO:0000256" key="4">
    <source>
        <dbReference type="ARBA" id="ARBA00022806"/>
    </source>
</evidence>
<reference evidence="7" key="3">
    <citation type="submission" date="2025-09" db="UniProtKB">
        <authorList>
            <consortium name="Ensembl"/>
        </authorList>
    </citation>
    <scope>IDENTIFICATION</scope>
</reference>
<keyword evidence="8" id="KW-1185">Reference proteome</keyword>
<evidence type="ECO:0000256" key="1">
    <source>
        <dbReference type="ARBA" id="ARBA00007913"/>
    </source>
</evidence>
<dbReference type="SMART" id="SM00955">
    <property type="entry name" value="RNB"/>
    <property type="match status" value="1"/>
</dbReference>
<evidence type="ECO:0000259" key="6">
    <source>
        <dbReference type="SMART" id="SM00955"/>
    </source>
</evidence>
<dbReference type="GO" id="GO:0043139">
    <property type="term" value="F:5'-3' DNA helicase activity"/>
    <property type="evidence" value="ECO:0007669"/>
    <property type="project" value="TreeGrafter"/>
</dbReference>
<dbReference type="Pfam" id="PF13086">
    <property type="entry name" value="AAA_11"/>
    <property type="match status" value="2"/>
</dbReference>
<dbReference type="Pfam" id="PF13087">
    <property type="entry name" value="AAA_12"/>
    <property type="match status" value="2"/>
</dbReference>
<organism evidence="7 8">
    <name type="scientific">Gouania willdenowi</name>
    <name type="common">Blunt-snouted clingfish</name>
    <name type="synonym">Lepadogaster willdenowi</name>
    <dbReference type="NCBI Taxonomy" id="441366"/>
    <lineage>
        <taxon>Eukaryota</taxon>
        <taxon>Metazoa</taxon>
        <taxon>Chordata</taxon>
        <taxon>Craniata</taxon>
        <taxon>Vertebrata</taxon>
        <taxon>Euteleostomi</taxon>
        <taxon>Actinopterygii</taxon>
        <taxon>Neopterygii</taxon>
        <taxon>Teleostei</taxon>
        <taxon>Neoteleostei</taxon>
        <taxon>Acanthomorphata</taxon>
        <taxon>Ovalentaria</taxon>
        <taxon>Blenniimorphae</taxon>
        <taxon>Blenniiformes</taxon>
        <taxon>Gobiesocoidei</taxon>
        <taxon>Gobiesocidae</taxon>
        <taxon>Gobiesocinae</taxon>
        <taxon>Gouania</taxon>
    </lineage>
</organism>
<comment type="similarity">
    <text evidence="1">Belongs to the DNA2/NAM7 helicase family.</text>
</comment>
<dbReference type="InterPro" id="IPR041677">
    <property type="entry name" value="DNA2/NAM7_AAA_11"/>
</dbReference>
<evidence type="ECO:0000256" key="5">
    <source>
        <dbReference type="ARBA" id="ARBA00022840"/>
    </source>
</evidence>
<dbReference type="SUPFAM" id="SSF50249">
    <property type="entry name" value="Nucleic acid-binding proteins"/>
    <property type="match status" value="2"/>
</dbReference>
<proteinExistence type="inferred from homology"/>
<dbReference type="InterPro" id="IPR041679">
    <property type="entry name" value="DNA2/NAM7-like_C"/>
</dbReference>
<evidence type="ECO:0000313" key="8">
    <source>
        <dbReference type="Proteomes" id="UP000694680"/>
    </source>
</evidence>
<dbReference type="Proteomes" id="UP000694680">
    <property type="component" value="Chromosome 10"/>
</dbReference>
<dbReference type="Gene3D" id="3.40.50.300">
    <property type="entry name" value="P-loop containing nucleotide triphosphate hydrolases"/>
    <property type="match status" value="4"/>
</dbReference>
<dbReference type="InterPro" id="IPR001900">
    <property type="entry name" value="RNase_II/R"/>
</dbReference>
<accession>A0A8C5DYA9</accession>
<dbReference type="GO" id="GO:0005524">
    <property type="term" value="F:ATP binding"/>
    <property type="evidence" value="ECO:0007669"/>
    <property type="project" value="UniProtKB-KW"/>
</dbReference>
<sequence length="1963" mass="223726">MNHTKWRCSSSLNASSSATCTSSADLYVREHLHPFLDKENSLKIIRIKASKRGHAKAATDEITSKYCHFIEDDQKLPPQIKQELDCHNIVITTTTVARYFQDLKLPDGYFTHLLIDEASQMLECEALMAINLAGPNTRVVLAGDHMQIRPKLFSNQHSFDCSLLTRLFHLYQGQNCDAAQKSRIIFNENYRSTKEIVEFVSTNFYSVKNDIIKDIGNVPPPPNGHALQFHHVRGECILDDVSLTWYNMQEVTVVVETVTEILDSWPLSWGPKDSGSICVLSEGLQVRLIRKMLSERHLSQVCVETLANVQEFRAVIITAVQTRDSLKTANLQGLELFNNACVLNTAMTRARSLVVIVGDAVALSCSGKCSRIWKTYIDHCLFCYSVKPQNFTKEFFNRDVKETTRFQKAELDEESNNLSDEILQELKKEYEQETCSEFEDPNDVILAAHIRQHADGDKNVLEWEKQPETYMQGHLVRTTFRTGFVIPHNSPNKEISIKGRKNLGKAFTGDEVVVCVEPPARVISITKKLESARVLLCQLEEEDHTKPKWVFENQHIQMTMVPITVTETKIRIFVNKKMQNFIPIWKQNEEQWEFVGHKRIDVNLKYNSLFLVQVIGWKDKCLFPLGNVIDIIPISGSLSNELGVLNKELQITIEACKPKKVSSLKDKNKTHRQDMRDVITFTVDPVGAKDLDDAISVQRMGDRYKLGVHIADVASFVSLGSNLDANARQRGSTFYNHEGNHIHMFAQTLSTGIFSLLPGEDRGVVSLIFTVENKTNKIIGKPTFQFSLIKSDKQLSYEEADVIITQRKNDNVRFDTVEDCVTAAYSFAKSQRKTRLKDWKYSQPDKERLPGRRKAHLMIEELSVLFNRLVSETLMTSEKTKSCTPLCCQEKPNHAKMKELVDKFGKVIPLSFHLRHKVKHNGQRPGFESFFLLRSVWEDICSAVETKDTDKMIDLIAADDIHPQLQPAINQFKGCNSKGNIVCSNSLAADVGHYSLNLMSYTKASSPIRRYMDIIVQRLIHSVISDENVPYTQKEIMTMCREFEENHKKAKRYQQKSEQIFYAVSMIKHSVSKLAFVVQADSEGNSFAVAFPLNNNIFAGSLLIMYRDLQVEDQPVYDEANDNVTLKWKKFILTANKTKPSIQTRGQCVELPLPSWKATIEAVEKENWPIATSFIEQLKNDCKVSQTKTDNGTQEMPEAGNLVNIDHSLEPGNALQVQITSEVKRGYHMPILQLVQIKPNFEICVDHVRNCVKCFSRCADYPSKLNYCDTEQYVKIWKPLCDMESAVQAVGENNSIIIENMLIDFIQVQKGTLRGSISIPEEWMTEWANEQTFSNSFLCIRKRGIKITSTVLHSPMLDPQEFTWIAHGLVISFEKQKDGKSLMKFNINHLPMETIPQCVFQKNTYFTVEIIPKLLPDIFKQRVCIFSLVKTSTGIYSKIMYQNFSQNLFIFSGKNVLLNLRTEQLNGISALNESQNRAVNAALNDSLTLIQGPPGTGKTVVGVHIVFHFHQQNSKNQREFVDAAGKSKKEVILYCGPSNKSVDVVAGKLCLGGRIKPLRVYSQQVEMLEYPYPDNTLQWSQSRMRQDHSKAELKSITLHHRIRQEENIHSAKIKEFDKRIQQALENKENIPAKDIKKYKKLLNKARVFEYEHHDIILCTCTESSNPTLIDTVNARQILIDECAMATEPQALIPLVCNKPEKVVLIGDHKQLRPIVKNDRARKLGMAKSLFERCHEIHANKRMMLDTQYRMHEDICQFPSEEFYENRLKTGVEQPSSVLLVNQKTMPIVFGHVKGNTVRLVVSSAQGNEESKANQEERNIVVLLKLCTAKVKPQDIVILSPYNAQVSKMKDEIKGELMEQITITTISKSQGSEWRYVLISTVCSLPSERINHDAENAWLSKNLGFVGDPNQINVAITRAKEGLCIIGEYRRKAFLELTITIAHINEINYHSPSSYYLLELGRSH</sequence>
<reference evidence="7" key="1">
    <citation type="submission" date="2020-06" db="EMBL/GenBank/DDBJ databases">
        <authorList>
            <consortium name="Wellcome Sanger Institute Data Sharing"/>
        </authorList>
    </citation>
    <scope>NUCLEOTIDE SEQUENCE [LARGE SCALE GENOMIC DNA]</scope>
</reference>